<dbReference type="CDD" id="cd01097">
    <property type="entry name" value="Tetrahydromethanopterin_reductase"/>
    <property type="match status" value="1"/>
</dbReference>
<dbReference type="Gene3D" id="3.20.20.30">
    <property type="entry name" value="Luciferase-like domain"/>
    <property type="match status" value="1"/>
</dbReference>
<dbReference type="NCBIfam" id="TIGR03617">
    <property type="entry name" value="F420_MSMEG_2256"/>
    <property type="match status" value="1"/>
</dbReference>
<dbReference type="PANTHER" id="PTHR43244:SF2">
    <property type="entry name" value="CONSERVED HYPOTHETICAL ALANINE AND PROLINE-RICH PROTEIN"/>
    <property type="match status" value="1"/>
</dbReference>
<dbReference type="InterPro" id="IPR011251">
    <property type="entry name" value="Luciferase-like_dom"/>
</dbReference>
<dbReference type="GO" id="GO:0016705">
    <property type="term" value="F:oxidoreductase activity, acting on paired donors, with incorporation or reduction of molecular oxygen"/>
    <property type="evidence" value="ECO:0007669"/>
    <property type="project" value="InterPro"/>
</dbReference>
<dbReference type="Proteomes" id="UP000466523">
    <property type="component" value="Unassembled WGS sequence"/>
</dbReference>
<dbReference type="EMBL" id="JAACYR010000005">
    <property type="protein sequence ID" value="NDJ88041.1"/>
    <property type="molecule type" value="Genomic_DNA"/>
</dbReference>
<dbReference type="AlphaFoldDB" id="A0A7K3L6I6"/>
<proteinExistence type="predicted"/>
<feature type="domain" description="Luciferase-like" evidence="1">
    <location>
        <begin position="11"/>
        <end position="215"/>
    </location>
</feature>
<gene>
    <name evidence="2" type="ORF">GWR20_02535</name>
</gene>
<evidence type="ECO:0000313" key="3">
    <source>
        <dbReference type="Proteomes" id="UP000466523"/>
    </source>
</evidence>
<dbReference type="SUPFAM" id="SSF51679">
    <property type="entry name" value="Bacterial luciferase-like"/>
    <property type="match status" value="1"/>
</dbReference>
<keyword evidence="2" id="KW-0560">Oxidoreductase</keyword>
<protein>
    <submittedName>
        <fullName evidence="2">TIGR03617 family F420-dependent LLM class oxidoreductase</fullName>
        <ecNumber evidence="2">1.-.-.-</ecNumber>
    </submittedName>
</protein>
<dbReference type="InterPro" id="IPR050564">
    <property type="entry name" value="F420-G6PD/mer"/>
</dbReference>
<evidence type="ECO:0000259" key="1">
    <source>
        <dbReference type="Pfam" id="PF00296"/>
    </source>
</evidence>
<dbReference type="InterPro" id="IPR036661">
    <property type="entry name" value="Luciferase-like_sf"/>
</dbReference>
<accession>A0A7K3L6I6</accession>
<evidence type="ECO:0000313" key="2">
    <source>
        <dbReference type="EMBL" id="NDJ88041.1"/>
    </source>
</evidence>
<sequence>MRVDGKLIPSTITQVAQTARTHETDGYCGLWSSESKHDPFLPLVVAGEHTSTLELGTSIAVAFARSPMTLAHTGWDLQNYTGGRFLLGLGSQVKPHIERRFSMPWSKPAARMREMVLAIRAIWDSWESGTRLCFEGQFYRHTLMTPFFSPGPNPYGSPKIVIAAVGEAMCEVAGEVCDGIFLHGFTTERYIREVTLPAVQRGLDKAGRSMRDFEVFGLPLTAS</sequence>
<dbReference type="RefSeq" id="WP_162111691.1">
    <property type="nucleotide sequence ID" value="NZ_JAACYR010000005.1"/>
</dbReference>
<dbReference type="PANTHER" id="PTHR43244">
    <property type="match status" value="1"/>
</dbReference>
<dbReference type="Pfam" id="PF00296">
    <property type="entry name" value="Bac_luciferase"/>
    <property type="match status" value="1"/>
</dbReference>
<feature type="non-terminal residue" evidence="2">
    <location>
        <position position="223"/>
    </location>
</feature>
<name>A0A7K3L6I6_9MYCO</name>
<organism evidence="2 3">
    <name type="scientific">Mycolicibacter kumamotonensis</name>
    <dbReference type="NCBI Taxonomy" id="354243"/>
    <lineage>
        <taxon>Bacteria</taxon>
        <taxon>Bacillati</taxon>
        <taxon>Actinomycetota</taxon>
        <taxon>Actinomycetes</taxon>
        <taxon>Mycobacteriales</taxon>
        <taxon>Mycobacteriaceae</taxon>
        <taxon>Mycolicibacter</taxon>
    </lineage>
</organism>
<reference evidence="2 3" key="1">
    <citation type="submission" date="2020-01" db="EMBL/GenBank/DDBJ databases">
        <authorList>
            <person name="Sanchez-Estrada R."/>
            <person name="Gonzalez-Y-Merchand J.A."/>
            <person name="Rivera-Gutierrez S."/>
        </authorList>
    </citation>
    <scope>NUCLEOTIDE SEQUENCE [LARGE SCALE GENOMIC DNA]</scope>
    <source>
        <strain evidence="2 3">CST 7247</strain>
    </source>
</reference>
<comment type="caution">
    <text evidence="2">The sequence shown here is derived from an EMBL/GenBank/DDBJ whole genome shotgun (WGS) entry which is preliminary data.</text>
</comment>
<dbReference type="InterPro" id="IPR019919">
    <property type="entry name" value="Lucif-like_OxRdtase_MSMEG_2256"/>
</dbReference>
<dbReference type="EC" id="1.-.-.-" evidence="2"/>